<reference evidence="3" key="1">
    <citation type="submission" date="2016-06" db="UniProtKB">
        <authorList>
            <consortium name="WormBaseParasite"/>
        </authorList>
    </citation>
    <scope>IDENTIFICATION</scope>
</reference>
<protein>
    <submittedName>
        <fullName evidence="3">Myotubularin phosphatase domain-containing protein</fullName>
    </submittedName>
</protein>
<dbReference type="Gene3D" id="1.10.4080.10">
    <property type="entry name" value="ADP-ribosylation/Crystallin J1"/>
    <property type="match status" value="1"/>
</dbReference>
<evidence type="ECO:0000313" key="2">
    <source>
        <dbReference type="Proteomes" id="UP000271098"/>
    </source>
</evidence>
<accession>A0A183CZX4</accession>
<dbReference type="Proteomes" id="UP000271098">
    <property type="component" value="Unassembled WGS sequence"/>
</dbReference>
<name>A0A183CZX4_9BILA</name>
<evidence type="ECO:0000313" key="3">
    <source>
        <dbReference type="WBParaSite" id="GPUH_0000202001-mRNA-1"/>
    </source>
</evidence>
<reference evidence="1 2" key="2">
    <citation type="submission" date="2018-11" db="EMBL/GenBank/DDBJ databases">
        <authorList>
            <consortium name="Pathogen Informatics"/>
        </authorList>
    </citation>
    <scope>NUCLEOTIDE SEQUENCE [LARGE SCALE GENOMIC DNA]</scope>
</reference>
<proteinExistence type="predicted"/>
<dbReference type="InterPro" id="IPR036705">
    <property type="entry name" value="Ribosyl_crysJ1_sf"/>
</dbReference>
<dbReference type="OrthoDB" id="410104at2759"/>
<gene>
    <name evidence="1" type="ORF">GPUH_LOCUS2013</name>
</gene>
<dbReference type="EMBL" id="UYRT01002782">
    <property type="protein sequence ID" value="VDK31517.1"/>
    <property type="molecule type" value="Genomic_DNA"/>
</dbReference>
<dbReference type="WBParaSite" id="GPUH_0000202001-mRNA-1">
    <property type="protein sequence ID" value="GPUH_0000202001-mRNA-1"/>
    <property type="gene ID" value="GPUH_0000202001"/>
</dbReference>
<organism evidence="3">
    <name type="scientific">Gongylonema pulchrum</name>
    <dbReference type="NCBI Taxonomy" id="637853"/>
    <lineage>
        <taxon>Eukaryota</taxon>
        <taxon>Metazoa</taxon>
        <taxon>Ecdysozoa</taxon>
        <taxon>Nematoda</taxon>
        <taxon>Chromadorea</taxon>
        <taxon>Rhabditida</taxon>
        <taxon>Spirurina</taxon>
        <taxon>Spiruromorpha</taxon>
        <taxon>Spiruroidea</taxon>
        <taxon>Gongylonematidae</taxon>
        <taxon>Gongylonema</taxon>
    </lineage>
</organism>
<dbReference type="Pfam" id="PF03747">
    <property type="entry name" value="ADP_ribosyl_GH"/>
    <property type="match status" value="1"/>
</dbReference>
<sequence length="150" mass="16431">MALSLAASLSRCGTFSAPDIACSYVYWIQSSPPDVGVSTRNALSIGRQLPVDWHLKYTDKEKESVHQEVLSNVKQLNYGSLSNGCLMRISPLAIFSLNAPIERVREMVHADCSLTHCEEDCVEAVFSYVMAIRELLNGKNGAVCCSSNTV</sequence>
<dbReference type="AlphaFoldDB" id="A0A183CZX4"/>
<dbReference type="InterPro" id="IPR005502">
    <property type="entry name" value="Ribosyl_crysJ1"/>
</dbReference>
<dbReference type="SUPFAM" id="SSF101478">
    <property type="entry name" value="ADP-ribosylglycohydrolase"/>
    <property type="match status" value="1"/>
</dbReference>
<keyword evidence="2" id="KW-1185">Reference proteome</keyword>
<evidence type="ECO:0000313" key="1">
    <source>
        <dbReference type="EMBL" id="VDK31517.1"/>
    </source>
</evidence>